<proteinExistence type="predicted"/>
<dbReference type="Proteomes" id="UP000610862">
    <property type="component" value="Unassembled WGS sequence"/>
</dbReference>
<accession>A0A926I9A5</accession>
<protein>
    <recommendedName>
        <fullName evidence="3">Shikimate kinase</fullName>
    </recommendedName>
</protein>
<keyword evidence="2" id="KW-1185">Reference proteome</keyword>
<dbReference type="Pfam" id="PF01202">
    <property type="entry name" value="SKI"/>
    <property type="match status" value="1"/>
</dbReference>
<dbReference type="Gene3D" id="3.40.50.300">
    <property type="entry name" value="P-loop containing nucleotide triphosphate hydrolases"/>
    <property type="match status" value="1"/>
</dbReference>
<evidence type="ECO:0000313" key="2">
    <source>
        <dbReference type="Proteomes" id="UP000610862"/>
    </source>
</evidence>
<comment type="caution">
    <text evidence="1">The sequence shown here is derived from an EMBL/GenBank/DDBJ whole genome shotgun (WGS) entry which is preliminary data.</text>
</comment>
<dbReference type="EMBL" id="JACRTA010000001">
    <property type="protein sequence ID" value="MBC8567915.1"/>
    <property type="molecule type" value="Genomic_DNA"/>
</dbReference>
<organism evidence="1 2">
    <name type="scientific">Lentihominibacter hominis</name>
    <dbReference type="NCBI Taxonomy" id="2763645"/>
    <lineage>
        <taxon>Bacteria</taxon>
        <taxon>Bacillati</taxon>
        <taxon>Bacillota</taxon>
        <taxon>Clostridia</taxon>
        <taxon>Peptostreptococcales</taxon>
        <taxon>Anaerovoracaceae</taxon>
        <taxon>Lentihominibacter</taxon>
    </lineage>
</organism>
<name>A0A926I9A5_9FIRM</name>
<gene>
    <name evidence="1" type="ORF">H8692_03930</name>
</gene>
<dbReference type="AlphaFoldDB" id="A0A926I9A5"/>
<dbReference type="InterPro" id="IPR027417">
    <property type="entry name" value="P-loop_NTPase"/>
</dbReference>
<dbReference type="InterPro" id="IPR031322">
    <property type="entry name" value="Shikimate/glucono_kinase"/>
</dbReference>
<evidence type="ECO:0008006" key="3">
    <source>
        <dbReference type="Google" id="ProtNLM"/>
    </source>
</evidence>
<evidence type="ECO:0000313" key="1">
    <source>
        <dbReference type="EMBL" id="MBC8567915.1"/>
    </source>
</evidence>
<sequence length="163" mass="18912">MEKELIFVTGYFGAPIKKTAEDIANKKNYDLISLDDEIKKSDGRSVIRICMIMGEHEYRNKEYELLLKLTTDIPKCDSDKKGIVIYCGDGVLHDEMSKNIIEKYSVIIAGADMTAEELWSKAKNIKDSTHAFMYFGDEETKRRSFDDLYYRQHTLYTSLNLRL</sequence>
<dbReference type="RefSeq" id="WP_187525028.1">
    <property type="nucleotide sequence ID" value="NZ_JACRTA010000001.1"/>
</dbReference>
<reference evidence="1" key="1">
    <citation type="submission" date="2020-08" db="EMBL/GenBank/DDBJ databases">
        <title>Genome public.</title>
        <authorList>
            <person name="Liu C."/>
            <person name="Sun Q."/>
        </authorList>
    </citation>
    <scope>NUCLEOTIDE SEQUENCE</scope>
    <source>
        <strain evidence="1">NSJ-24</strain>
    </source>
</reference>